<evidence type="ECO:0000259" key="2">
    <source>
        <dbReference type="Pfam" id="PF00056"/>
    </source>
</evidence>
<proteinExistence type="predicted"/>
<accession>A0ABT6NB33</accession>
<dbReference type="PANTHER" id="PTHR43128">
    <property type="entry name" value="L-2-HYDROXYCARBOXYLATE DEHYDROGENASE (NAD(P)(+))"/>
    <property type="match status" value="1"/>
</dbReference>
<comment type="caution">
    <text evidence="3">The sequence shown here is derived from an EMBL/GenBank/DDBJ whole genome shotgun (WGS) entry which is preliminary data.</text>
</comment>
<dbReference type="RefSeq" id="WP_281093426.1">
    <property type="nucleotide sequence ID" value="NZ_JARYZI010000003.1"/>
</dbReference>
<gene>
    <name evidence="3" type="ORF">QE109_05580</name>
</gene>
<keyword evidence="4" id="KW-1185">Reference proteome</keyword>
<keyword evidence="1" id="KW-1133">Transmembrane helix</keyword>
<dbReference type="PANTHER" id="PTHR43128:SF16">
    <property type="entry name" value="L-LACTATE DEHYDROGENASE"/>
    <property type="match status" value="1"/>
</dbReference>
<evidence type="ECO:0000313" key="3">
    <source>
        <dbReference type="EMBL" id="MDH8677606.1"/>
    </source>
</evidence>
<protein>
    <submittedName>
        <fullName evidence="3">Lactate dehydrogenase</fullName>
    </submittedName>
</protein>
<keyword evidence="1" id="KW-0472">Membrane</keyword>
<dbReference type="EMBL" id="JARYZI010000003">
    <property type="protein sequence ID" value="MDH8677606.1"/>
    <property type="molecule type" value="Genomic_DNA"/>
</dbReference>
<dbReference type="Gene3D" id="3.40.50.720">
    <property type="entry name" value="NAD(P)-binding Rossmann-like Domain"/>
    <property type="match status" value="1"/>
</dbReference>
<dbReference type="Proteomes" id="UP001158045">
    <property type="component" value="Unassembled WGS sequence"/>
</dbReference>
<reference evidence="3 4" key="1">
    <citation type="submission" date="2023-04" db="EMBL/GenBank/DDBJ databases">
        <title>Fusibacter bizertensis strain WBS, isolated from littoral bottom sediments of the Arctic seas - biochemical and genomic analysis.</title>
        <authorList>
            <person name="Brioukhanov A.L."/>
        </authorList>
    </citation>
    <scope>NUCLEOTIDE SEQUENCE [LARGE SCALE GENOMIC DNA]</scope>
    <source>
        <strain evidence="3 4">WBS</strain>
    </source>
</reference>
<dbReference type="SUPFAM" id="SSF51735">
    <property type="entry name" value="NAD(P)-binding Rossmann-fold domains"/>
    <property type="match status" value="1"/>
</dbReference>
<dbReference type="InterPro" id="IPR001236">
    <property type="entry name" value="Lactate/malate_DH_N"/>
</dbReference>
<evidence type="ECO:0000313" key="4">
    <source>
        <dbReference type="Proteomes" id="UP001158045"/>
    </source>
</evidence>
<dbReference type="Pfam" id="PF00056">
    <property type="entry name" value="Ldh_1_N"/>
    <property type="match status" value="1"/>
</dbReference>
<evidence type="ECO:0000256" key="1">
    <source>
        <dbReference type="SAM" id="Phobius"/>
    </source>
</evidence>
<dbReference type="InterPro" id="IPR036291">
    <property type="entry name" value="NAD(P)-bd_dom_sf"/>
</dbReference>
<keyword evidence="1" id="KW-0812">Transmembrane</keyword>
<name>A0ABT6NB33_9FIRM</name>
<sequence length="405" mass="46093">MNKYYYRNWEIITEETTDLTSEKCKDSYDPIYVFRAELDATKCITEIDEDQIGLVITESLDQLYTSNKKLIPAINLNLLKHHYGVDSLEFYLENLTKSKTNKRKKRVTMLGLGDVGGLLAIGIKLLGGDIIDELGIYDINPAVKARYEMELNQIDVNPSLKIRAIEMEELFDTDLFLFCASKAVPPVGDTVKDVRMIQFEENAKLISIYAQKARQVNFKGIFGVVSDPVDLLCKKVYESSNTDENRNIKDFKGLLPEQVVGFGLGVMDARAKYYSDVLGYNYRETGRSFGPHGKDLIVTENYNNVDQEISELLTEKVIHSNLDMRAIGFKPYIAPALSSGANSVVKMLKGEFHYSANYLSGIYWGGLNRRFDDIVEFEKLVLSDTLLKRVKRTYSHLEELWTALK</sequence>
<feature type="domain" description="Lactate/malate dehydrogenase N-terminal" evidence="2">
    <location>
        <begin position="106"/>
        <end position="248"/>
    </location>
</feature>
<feature type="transmembrane region" description="Helical" evidence="1">
    <location>
        <begin position="107"/>
        <end position="127"/>
    </location>
</feature>
<organism evidence="3 4">
    <name type="scientific">Fusibacter bizertensis</name>
    <dbReference type="NCBI Taxonomy" id="1488331"/>
    <lineage>
        <taxon>Bacteria</taxon>
        <taxon>Bacillati</taxon>
        <taxon>Bacillota</taxon>
        <taxon>Clostridia</taxon>
        <taxon>Eubacteriales</taxon>
        <taxon>Eubacteriales Family XII. Incertae Sedis</taxon>
        <taxon>Fusibacter</taxon>
    </lineage>
</organism>